<reference evidence="1" key="1">
    <citation type="submission" date="2020-10" db="EMBL/GenBank/DDBJ databases">
        <authorList>
            <person name="Gilroy R."/>
        </authorList>
    </citation>
    <scope>NUCLEOTIDE SEQUENCE</scope>
    <source>
        <strain evidence="1">CHK152-2871</strain>
    </source>
</reference>
<evidence type="ECO:0000313" key="2">
    <source>
        <dbReference type="Proteomes" id="UP000886865"/>
    </source>
</evidence>
<name>A0A9D1JZI1_9BACT</name>
<dbReference type="EMBL" id="DVJQ01000072">
    <property type="protein sequence ID" value="HIS75008.1"/>
    <property type="molecule type" value="Genomic_DNA"/>
</dbReference>
<evidence type="ECO:0000313" key="1">
    <source>
        <dbReference type="EMBL" id="HIS75008.1"/>
    </source>
</evidence>
<protein>
    <submittedName>
        <fullName evidence="1">Uncharacterized protein</fullName>
    </submittedName>
</protein>
<gene>
    <name evidence="1" type="ORF">IAA86_08325</name>
</gene>
<dbReference type="AlphaFoldDB" id="A0A9D1JZI1"/>
<proteinExistence type="predicted"/>
<reference evidence="1" key="2">
    <citation type="journal article" date="2021" name="PeerJ">
        <title>Extensive microbial diversity within the chicken gut microbiome revealed by metagenomics and culture.</title>
        <authorList>
            <person name="Gilroy R."/>
            <person name="Ravi A."/>
            <person name="Getino M."/>
            <person name="Pursley I."/>
            <person name="Horton D.L."/>
            <person name="Alikhan N.F."/>
            <person name="Baker D."/>
            <person name="Gharbi K."/>
            <person name="Hall N."/>
            <person name="Watson M."/>
            <person name="Adriaenssens E.M."/>
            <person name="Foster-Nyarko E."/>
            <person name="Jarju S."/>
            <person name="Secka A."/>
            <person name="Antonio M."/>
            <person name="Oren A."/>
            <person name="Chaudhuri R.R."/>
            <person name="La Ragione R."/>
            <person name="Hildebrand F."/>
            <person name="Pallen M.J."/>
        </authorList>
    </citation>
    <scope>NUCLEOTIDE SEQUENCE</scope>
    <source>
        <strain evidence="1">CHK152-2871</strain>
    </source>
</reference>
<comment type="caution">
    <text evidence="1">The sequence shown here is derived from an EMBL/GenBank/DDBJ whole genome shotgun (WGS) entry which is preliminary data.</text>
</comment>
<dbReference type="Proteomes" id="UP000886865">
    <property type="component" value="Unassembled WGS sequence"/>
</dbReference>
<accession>A0A9D1JZI1</accession>
<organism evidence="1 2">
    <name type="scientific">Candidatus Galligastranaerophilus intestinavium</name>
    <dbReference type="NCBI Taxonomy" id="2840836"/>
    <lineage>
        <taxon>Bacteria</taxon>
        <taxon>Candidatus Galligastranaerophilus</taxon>
    </lineage>
</organism>
<sequence>MIHPIQKSLNNFANSNIVKKHINKCIDNQDFLTKTLLVTSISKDVFAYALRVRNTLKNDEIPDDKKSFVAKMDAATGITTAVVQFGTGLLIANQKIQKSVCKKLFSQVTDEKKFKQASEGFRAVSTLIGATLIAKRILVPLIASPIAGYFEKKKNQVGNLE</sequence>